<dbReference type="SUPFAM" id="SSF54171">
    <property type="entry name" value="DNA-binding domain"/>
    <property type="match status" value="1"/>
</dbReference>
<comment type="subcellular location">
    <subcellularLocation>
        <location evidence="1">Nucleus</location>
    </subcellularLocation>
</comment>
<keyword evidence="4" id="KW-0238">DNA-binding</keyword>
<evidence type="ECO:0000256" key="6">
    <source>
        <dbReference type="ARBA" id="ARBA00023163"/>
    </source>
</evidence>
<dbReference type="PANTHER" id="PTHR31657:SF19">
    <property type="entry name" value="ETHYLENE-RESPONSIVE TRANSCRIPTION FACTOR ERF053"/>
    <property type="match status" value="1"/>
</dbReference>
<evidence type="ECO:0000256" key="7">
    <source>
        <dbReference type="ARBA" id="ARBA00023242"/>
    </source>
</evidence>
<dbReference type="CDD" id="cd00018">
    <property type="entry name" value="AP2"/>
    <property type="match status" value="1"/>
</dbReference>
<evidence type="ECO:0000313" key="12">
    <source>
        <dbReference type="Proteomes" id="UP001497516"/>
    </source>
</evidence>
<sequence length="458" mass="50854">MAAAKNNMGKSKKGAVDETRTMWESELGKSRKADHEGEEAGDPSFQSRPWRTVLDGASTAERQRPLKKVRSPERHVPIQPSFLQHQQVTQSYSIPPPSLFPLSNSNSPAFNSSSSRILFPFAFEGSSSMPANQPIHFPPPPTTTATQFTTNPSLPIFPPPPQNQMISFEQQQQQTKPFPPFFAAESAHHQQQQQQLYRYWSDPLNLSPRGRFLMMNQVVGPDGRRMFRPTMPVQPINTTRLYRGVRQRHWGKWVAEIRLPRNRTRLWLGTFDTAEDAAMAYDREAFKLRGENARLNFPELFLNKEKPSVSSPPSPVPTPSETEPNLPESEASLPPPAEEERHAPDTDSGMGSVTDEVPAAATVEGGGGEGGVQEMVWGEMAEAWLNAIQAGWGPGSPVWDDLDANNNLLMNSQIPFSHSNTNQQQGGGIMTNMAGSGSANPSSSSCFQMKPFFWKDQD</sequence>
<dbReference type="InterPro" id="IPR001471">
    <property type="entry name" value="AP2/ERF_dom"/>
</dbReference>
<evidence type="ECO:0000313" key="11">
    <source>
        <dbReference type="EMBL" id="CAL1406610.1"/>
    </source>
</evidence>
<keyword evidence="6" id="KW-0804">Transcription</keyword>
<keyword evidence="5" id="KW-0010">Activator</keyword>
<protein>
    <recommendedName>
        <fullName evidence="10">AP2/ERF domain-containing protein</fullName>
    </recommendedName>
</protein>
<evidence type="ECO:0000256" key="1">
    <source>
        <dbReference type="ARBA" id="ARBA00004123"/>
    </source>
</evidence>
<dbReference type="InterPro" id="IPR036955">
    <property type="entry name" value="AP2/ERF_dom_sf"/>
</dbReference>
<dbReference type="InterPro" id="IPR016177">
    <property type="entry name" value="DNA-bd_dom_sf"/>
</dbReference>
<reference evidence="11 12" key="1">
    <citation type="submission" date="2024-04" db="EMBL/GenBank/DDBJ databases">
        <authorList>
            <person name="Fracassetti M."/>
        </authorList>
    </citation>
    <scope>NUCLEOTIDE SEQUENCE [LARGE SCALE GENOMIC DNA]</scope>
</reference>
<dbReference type="SMART" id="SM00380">
    <property type="entry name" value="AP2"/>
    <property type="match status" value="1"/>
</dbReference>
<accession>A0AAV2GAS6</accession>
<organism evidence="11 12">
    <name type="scientific">Linum trigynum</name>
    <dbReference type="NCBI Taxonomy" id="586398"/>
    <lineage>
        <taxon>Eukaryota</taxon>
        <taxon>Viridiplantae</taxon>
        <taxon>Streptophyta</taxon>
        <taxon>Embryophyta</taxon>
        <taxon>Tracheophyta</taxon>
        <taxon>Spermatophyta</taxon>
        <taxon>Magnoliopsida</taxon>
        <taxon>eudicotyledons</taxon>
        <taxon>Gunneridae</taxon>
        <taxon>Pentapetalae</taxon>
        <taxon>rosids</taxon>
        <taxon>fabids</taxon>
        <taxon>Malpighiales</taxon>
        <taxon>Linaceae</taxon>
        <taxon>Linum</taxon>
    </lineage>
</organism>
<proteinExistence type="inferred from homology"/>
<dbReference type="GO" id="GO:0003700">
    <property type="term" value="F:DNA-binding transcription factor activity"/>
    <property type="evidence" value="ECO:0007669"/>
    <property type="project" value="InterPro"/>
</dbReference>
<dbReference type="PRINTS" id="PR00367">
    <property type="entry name" value="ETHRSPELEMNT"/>
</dbReference>
<keyword evidence="7" id="KW-0539">Nucleus</keyword>
<feature type="compositionally biased region" description="Low complexity" evidence="9">
    <location>
        <begin position="319"/>
        <end position="332"/>
    </location>
</feature>
<dbReference type="GO" id="GO:0005634">
    <property type="term" value="C:nucleus"/>
    <property type="evidence" value="ECO:0007669"/>
    <property type="project" value="UniProtKB-SubCell"/>
</dbReference>
<evidence type="ECO:0000256" key="3">
    <source>
        <dbReference type="ARBA" id="ARBA00023015"/>
    </source>
</evidence>
<dbReference type="EMBL" id="OZ034821">
    <property type="protein sequence ID" value="CAL1406610.1"/>
    <property type="molecule type" value="Genomic_DNA"/>
</dbReference>
<evidence type="ECO:0000256" key="2">
    <source>
        <dbReference type="ARBA" id="ARBA00022745"/>
    </source>
</evidence>
<keyword evidence="2" id="KW-0936">Ethylene signaling pathway</keyword>
<dbReference type="FunFam" id="3.30.730.10:FF:000001">
    <property type="entry name" value="Ethylene-responsive transcription factor 2"/>
    <property type="match status" value="1"/>
</dbReference>
<feature type="domain" description="AP2/ERF" evidence="10">
    <location>
        <begin position="241"/>
        <end position="298"/>
    </location>
</feature>
<feature type="region of interest" description="Disordered" evidence="9">
    <location>
        <begin position="304"/>
        <end position="353"/>
    </location>
</feature>
<evidence type="ECO:0000256" key="5">
    <source>
        <dbReference type="ARBA" id="ARBA00023159"/>
    </source>
</evidence>
<dbReference type="GO" id="GO:0009873">
    <property type="term" value="P:ethylene-activated signaling pathway"/>
    <property type="evidence" value="ECO:0007669"/>
    <property type="project" value="UniProtKB-KW"/>
</dbReference>
<dbReference type="Pfam" id="PF00847">
    <property type="entry name" value="AP2"/>
    <property type="match status" value="1"/>
</dbReference>
<dbReference type="AlphaFoldDB" id="A0AAV2GAS6"/>
<dbReference type="GO" id="GO:0000976">
    <property type="term" value="F:transcription cis-regulatory region binding"/>
    <property type="evidence" value="ECO:0007669"/>
    <property type="project" value="UniProtKB-ARBA"/>
</dbReference>
<evidence type="ECO:0000256" key="8">
    <source>
        <dbReference type="ARBA" id="ARBA00024343"/>
    </source>
</evidence>
<comment type="similarity">
    <text evidence="8">Belongs to the AP2/ERF transcription factor family. ERF subfamily.</text>
</comment>
<feature type="region of interest" description="Disordered" evidence="9">
    <location>
        <begin position="1"/>
        <end position="74"/>
    </location>
</feature>
<keyword evidence="12" id="KW-1185">Reference proteome</keyword>
<evidence type="ECO:0000256" key="9">
    <source>
        <dbReference type="SAM" id="MobiDB-lite"/>
    </source>
</evidence>
<name>A0AAV2GAS6_9ROSI</name>
<keyword evidence="3" id="KW-0805">Transcription regulation</keyword>
<dbReference type="PANTHER" id="PTHR31657">
    <property type="entry name" value="ETHYLENE-RESPONSIVE TRANSCRIPTION FACTOR ERF061"/>
    <property type="match status" value="1"/>
</dbReference>
<dbReference type="Gene3D" id="3.30.730.10">
    <property type="entry name" value="AP2/ERF domain"/>
    <property type="match status" value="1"/>
</dbReference>
<feature type="compositionally biased region" description="Basic and acidic residues" evidence="9">
    <location>
        <begin position="14"/>
        <end position="35"/>
    </location>
</feature>
<evidence type="ECO:0000256" key="4">
    <source>
        <dbReference type="ARBA" id="ARBA00023125"/>
    </source>
</evidence>
<evidence type="ECO:0000259" key="10">
    <source>
        <dbReference type="PROSITE" id="PS51032"/>
    </source>
</evidence>
<dbReference type="Proteomes" id="UP001497516">
    <property type="component" value="Chromosome 8"/>
</dbReference>
<dbReference type="InterPro" id="IPR051758">
    <property type="entry name" value="ERF/AP2-like"/>
</dbReference>
<gene>
    <name evidence="11" type="ORF">LTRI10_LOCUS46325</name>
</gene>
<dbReference type="PROSITE" id="PS51032">
    <property type="entry name" value="AP2_ERF"/>
    <property type="match status" value="1"/>
</dbReference>